<evidence type="ECO:0000313" key="3">
    <source>
        <dbReference type="Proteomes" id="UP001304125"/>
    </source>
</evidence>
<evidence type="ECO:0000256" key="1">
    <source>
        <dbReference type="SAM" id="Phobius"/>
    </source>
</evidence>
<reference evidence="2 3" key="1">
    <citation type="submission" date="2023-09" db="EMBL/GenBank/DDBJ databases">
        <title>Demequina sp. a novel bacteria isolated from Capsicum annuum.</title>
        <authorList>
            <person name="Humaira Z."/>
            <person name="Lee J."/>
            <person name="Cho D."/>
        </authorList>
    </citation>
    <scope>NUCLEOTIDE SEQUENCE [LARGE SCALE GENOMIC DNA]</scope>
    <source>
        <strain evidence="2 3">OYTSA14</strain>
    </source>
</reference>
<dbReference type="EMBL" id="CP134879">
    <property type="protein sequence ID" value="WNM24600.1"/>
    <property type="molecule type" value="Genomic_DNA"/>
</dbReference>
<keyword evidence="3" id="KW-1185">Reference proteome</keyword>
<keyword evidence="1" id="KW-0472">Membrane</keyword>
<dbReference type="Proteomes" id="UP001304125">
    <property type="component" value="Chromosome"/>
</dbReference>
<dbReference type="AlphaFoldDB" id="A0AA96J7Q5"/>
<proteinExistence type="predicted"/>
<keyword evidence="1" id="KW-1133">Transmembrane helix</keyword>
<gene>
    <name evidence="2" type="ORF">RN606_00170</name>
</gene>
<accession>A0AA96J7Q5</accession>
<sequence length="54" mass="5522">MIAVACGLVEGVLLLTARANDHAAWVGAGAVVFVAAAIMGTLHDTLIRTQHPTP</sequence>
<evidence type="ECO:0000313" key="2">
    <source>
        <dbReference type="EMBL" id="WNM24600.1"/>
    </source>
</evidence>
<feature type="transmembrane region" description="Helical" evidence="1">
    <location>
        <begin position="23"/>
        <end position="42"/>
    </location>
</feature>
<keyword evidence="1" id="KW-0812">Transmembrane</keyword>
<organism evidence="2 3">
    <name type="scientific">Demequina capsici</name>
    <dbReference type="NCBI Taxonomy" id="3075620"/>
    <lineage>
        <taxon>Bacteria</taxon>
        <taxon>Bacillati</taxon>
        <taxon>Actinomycetota</taxon>
        <taxon>Actinomycetes</taxon>
        <taxon>Micrococcales</taxon>
        <taxon>Demequinaceae</taxon>
        <taxon>Demequina</taxon>
    </lineage>
</organism>
<protein>
    <submittedName>
        <fullName evidence="2">Uncharacterized protein</fullName>
    </submittedName>
</protein>
<dbReference type="RefSeq" id="WP_313498575.1">
    <property type="nucleotide sequence ID" value="NZ_CP134879.1"/>
</dbReference>
<name>A0AA96J7Q5_9MICO</name>